<dbReference type="PANTHER" id="PTHR34707">
    <property type="entry name" value="VIMENTIN-TYPE INTERMEDIATE FILAMENT-ASSOCIATED COILED-COIL PROTEIN"/>
    <property type="match status" value="1"/>
</dbReference>
<dbReference type="Gene3D" id="1.10.287.1490">
    <property type="match status" value="1"/>
</dbReference>
<dbReference type="PANTHER" id="PTHR34707:SF1">
    <property type="entry name" value="VIMENTIN-TYPE INTERMEDIATE FILAMENT-ASSOCIATED COILED-COIL PROTEIN"/>
    <property type="match status" value="1"/>
</dbReference>
<name>A0A4Y7THU4_COPMI</name>
<evidence type="ECO:0000256" key="1">
    <source>
        <dbReference type="SAM" id="Coils"/>
    </source>
</evidence>
<keyword evidence="1" id="KW-0175">Coiled coil</keyword>
<dbReference type="STRING" id="71717.A0A4Y7THU4"/>
<sequence>MSFSCSALCLLRQLGVARRRTPGSRTGSPGEMNHAEPGAYREACFLPSSPRTGAMLALKHATQPQETPQGSLNSAIVSQTCHHEFGTRTERSPQKGAVLEAMPRQSSSSTVVAQNAALGSADDSKEGRVRRWSTFIKPQKARRTTSKGLFSPNSVDKDTAKPPAGESVASSPVSKKGHEVGDAAESDWMGRMKGLVGGKKEKERVLEESLSRERQAHEQAVAALRAELSEAKADATRLRGEAEAKDARIRSLNEKYQEFSSSTQDSIAEKDTTIDELSVRISELESDIMARDDQLQSLDDEHKASTSTLTTTVTHLKREVSQLTDTLKATTSEVQAKDQIITSLSAEHQKLSRSLKGTISQKDESLADIERQLAASLADTQRLDQEVASLTASSNEHIALSVSLSETLAQRDETIGRLSETLAEREVELDAKDGQVYSLSLTAKEHEELEQELRSTISQNEQSIIDLTNLLEEKEAAVELREAESRGLFEAKEQSEELCAMLKEMVTRHEATIAELNGRLAEREGEGEFKEQEILSLTKDHEQIIAEKEDLIAQLNESLREKEVEVRAKDLEVTSLNESNTDSKTTLAAREKSIIEHAKTITALKDRLADRDKRIKDLTSALSTAPSRNSSSPGPGRQVNGTTYYTPAVVRPANDWTPPTAYPQNPTPDPVWGNGVSTVDQSANQTWPYGTASVYNQPATTGYSTWSNTPALGAAAAPAPYGSAGWSTPPPPQTTAPLNGTYYGWSTPPASPPLPATTRRYSGPQPVADMNGVNGMANGVPGTSRRRPMGGYNGNRYSRMIPDTTDVSGNMGYGTAEVAR</sequence>
<dbReference type="EMBL" id="QPFP01000011">
    <property type="protein sequence ID" value="TEB33736.1"/>
    <property type="molecule type" value="Genomic_DNA"/>
</dbReference>
<feature type="region of interest" description="Disordered" evidence="2">
    <location>
        <begin position="101"/>
        <end position="204"/>
    </location>
</feature>
<evidence type="ECO:0000313" key="3">
    <source>
        <dbReference type="EMBL" id="TEB33736.1"/>
    </source>
</evidence>
<dbReference type="GO" id="GO:0045098">
    <property type="term" value="C:type III intermediate filament"/>
    <property type="evidence" value="ECO:0007669"/>
    <property type="project" value="TreeGrafter"/>
</dbReference>
<reference evidence="3 4" key="1">
    <citation type="journal article" date="2019" name="Nat. Ecol. Evol.">
        <title>Megaphylogeny resolves global patterns of mushroom evolution.</title>
        <authorList>
            <person name="Varga T."/>
            <person name="Krizsan K."/>
            <person name="Foldi C."/>
            <person name="Dima B."/>
            <person name="Sanchez-Garcia M."/>
            <person name="Sanchez-Ramirez S."/>
            <person name="Szollosi G.J."/>
            <person name="Szarkandi J.G."/>
            <person name="Papp V."/>
            <person name="Albert L."/>
            <person name="Andreopoulos W."/>
            <person name="Angelini C."/>
            <person name="Antonin V."/>
            <person name="Barry K.W."/>
            <person name="Bougher N.L."/>
            <person name="Buchanan P."/>
            <person name="Buyck B."/>
            <person name="Bense V."/>
            <person name="Catcheside P."/>
            <person name="Chovatia M."/>
            <person name="Cooper J."/>
            <person name="Damon W."/>
            <person name="Desjardin D."/>
            <person name="Finy P."/>
            <person name="Geml J."/>
            <person name="Haridas S."/>
            <person name="Hughes K."/>
            <person name="Justo A."/>
            <person name="Karasinski D."/>
            <person name="Kautmanova I."/>
            <person name="Kiss B."/>
            <person name="Kocsube S."/>
            <person name="Kotiranta H."/>
            <person name="LaButti K.M."/>
            <person name="Lechner B.E."/>
            <person name="Liimatainen K."/>
            <person name="Lipzen A."/>
            <person name="Lukacs Z."/>
            <person name="Mihaltcheva S."/>
            <person name="Morgado L.N."/>
            <person name="Niskanen T."/>
            <person name="Noordeloos M.E."/>
            <person name="Ohm R.A."/>
            <person name="Ortiz-Santana B."/>
            <person name="Ovrebo C."/>
            <person name="Racz N."/>
            <person name="Riley R."/>
            <person name="Savchenko A."/>
            <person name="Shiryaev A."/>
            <person name="Soop K."/>
            <person name="Spirin V."/>
            <person name="Szebenyi C."/>
            <person name="Tomsovsky M."/>
            <person name="Tulloss R.E."/>
            <person name="Uehling J."/>
            <person name="Grigoriev I.V."/>
            <person name="Vagvolgyi C."/>
            <person name="Papp T."/>
            <person name="Martin F.M."/>
            <person name="Miettinen O."/>
            <person name="Hibbett D.S."/>
            <person name="Nagy L.G."/>
        </authorList>
    </citation>
    <scope>NUCLEOTIDE SEQUENCE [LARGE SCALE GENOMIC DNA]</scope>
    <source>
        <strain evidence="3 4">FP101781</strain>
    </source>
</reference>
<keyword evidence="4" id="KW-1185">Reference proteome</keyword>
<dbReference type="AlphaFoldDB" id="A0A4Y7THU4"/>
<comment type="caution">
    <text evidence="3">The sequence shown here is derived from an EMBL/GenBank/DDBJ whole genome shotgun (WGS) entry which is preliminary data.</text>
</comment>
<evidence type="ECO:0000256" key="2">
    <source>
        <dbReference type="SAM" id="MobiDB-lite"/>
    </source>
</evidence>
<feature type="region of interest" description="Disordered" evidence="2">
    <location>
        <begin position="764"/>
        <end position="803"/>
    </location>
</feature>
<protein>
    <submittedName>
        <fullName evidence="3">Uncharacterized protein</fullName>
    </submittedName>
</protein>
<organism evidence="3 4">
    <name type="scientific">Coprinellus micaceus</name>
    <name type="common">Glistening ink-cap mushroom</name>
    <name type="synonym">Coprinus micaceus</name>
    <dbReference type="NCBI Taxonomy" id="71717"/>
    <lineage>
        <taxon>Eukaryota</taxon>
        <taxon>Fungi</taxon>
        <taxon>Dikarya</taxon>
        <taxon>Basidiomycota</taxon>
        <taxon>Agaricomycotina</taxon>
        <taxon>Agaricomycetes</taxon>
        <taxon>Agaricomycetidae</taxon>
        <taxon>Agaricales</taxon>
        <taxon>Agaricineae</taxon>
        <taxon>Psathyrellaceae</taxon>
        <taxon>Coprinellus</taxon>
    </lineage>
</organism>
<feature type="compositionally biased region" description="Polar residues" evidence="2">
    <location>
        <begin position="104"/>
        <end position="113"/>
    </location>
</feature>
<feature type="region of interest" description="Disordered" evidence="2">
    <location>
        <begin position="619"/>
        <end position="674"/>
    </location>
</feature>
<dbReference type="Proteomes" id="UP000298030">
    <property type="component" value="Unassembled WGS sequence"/>
</dbReference>
<feature type="compositionally biased region" description="Low complexity" evidence="2">
    <location>
        <begin position="626"/>
        <end position="637"/>
    </location>
</feature>
<feature type="coiled-coil region" evidence="1">
    <location>
        <begin position="538"/>
        <end position="572"/>
    </location>
</feature>
<gene>
    <name evidence="3" type="ORF">FA13DRAFT_1707965</name>
</gene>
<accession>A0A4Y7THU4</accession>
<proteinExistence type="predicted"/>
<feature type="coiled-coil region" evidence="1">
    <location>
        <begin position="207"/>
        <end position="333"/>
    </location>
</feature>
<dbReference type="OrthoDB" id="2978522at2759"/>
<evidence type="ECO:0000313" key="4">
    <source>
        <dbReference type="Proteomes" id="UP000298030"/>
    </source>
</evidence>